<sequence>MERRASHSQKPAKCSISDLHSALSYLIL</sequence>
<evidence type="ECO:0000313" key="1">
    <source>
        <dbReference type="EMBL" id="EDM08649.1"/>
    </source>
</evidence>
<proteinExistence type="predicted"/>
<dbReference type="Proteomes" id="UP000234681">
    <property type="component" value="Chromosome 1"/>
</dbReference>
<accession>A6JCC2</accession>
<name>A6JCC2_RAT</name>
<dbReference type="AlphaFoldDB" id="A6JCC2"/>
<evidence type="ECO:0000313" key="2">
    <source>
        <dbReference type="Proteomes" id="UP000234681"/>
    </source>
</evidence>
<dbReference type="EMBL" id="CH473980">
    <property type="protein sequence ID" value="EDM08649.1"/>
    <property type="molecule type" value="Genomic_DNA"/>
</dbReference>
<gene>
    <name evidence="1" type="ORF">rCG_24736</name>
</gene>
<protein>
    <submittedName>
        <fullName evidence="1">RCG24736</fullName>
    </submittedName>
</protein>
<reference evidence="2" key="1">
    <citation type="submission" date="2005-09" db="EMBL/GenBank/DDBJ databases">
        <authorList>
            <person name="Mural R.J."/>
            <person name="Li P.W."/>
            <person name="Adams M.D."/>
            <person name="Amanatides P.G."/>
            <person name="Baden-Tillson H."/>
            <person name="Barnstead M."/>
            <person name="Chin S.H."/>
            <person name="Dew I."/>
            <person name="Evans C.A."/>
            <person name="Ferriera S."/>
            <person name="Flanigan M."/>
            <person name="Fosler C."/>
            <person name="Glodek A."/>
            <person name="Gu Z."/>
            <person name="Holt R.A."/>
            <person name="Jennings D."/>
            <person name="Kraft C.L."/>
            <person name="Lu F."/>
            <person name="Nguyen T."/>
            <person name="Nusskern D.R."/>
            <person name="Pfannkoch C.M."/>
            <person name="Sitter C."/>
            <person name="Sutton G.G."/>
            <person name="Venter J.C."/>
            <person name="Wang Z."/>
            <person name="Woodage T."/>
            <person name="Zheng X.H."/>
            <person name="Zhong F."/>
        </authorList>
    </citation>
    <scope>NUCLEOTIDE SEQUENCE [LARGE SCALE GENOMIC DNA]</scope>
    <source>
        <strain>BN</strain>
        <strain evidence="2">Sprague-Dawley</strain>
    </source>
</reference>
<organism evidence="1 2">
    <name type="scientific">Rattus norvegicus</name>
    <name type="common">Rat</name>
    <dbReference type="NCBI Taxonomy" id="10116"/>
    <lineage>
        <taxon>Eukaryota</taxon>
        <taxon>Metazoa</taxon>
        <taxon>Chordata</taxon>
        <taxon>Craniata</taxon>
        <taxon>Vertebrata</taxon>
        <taxon>Euteleostomi</taxon>
        <taxon>Mammalia</taxon>
        <taxon>Eutheria</taxon>
        <taxon>Euarchontoglires</taxon>
        <taxon>Glires</taxon>
        <taxon>Rodentia</taxon>
        <taxon>Myomorpha</taxon>
        <taxon>Muroidea</taxon>
        <taxon>Muridae</taxon>
        <taxon>Murinae</taxon>
        <taxon>Rattus</taxon>
    </lineage>
</organism>